<dbReference type="InterPro" id="IPR000960">
    <property type="entry name" value="Flavin_mOase"/>
</dbReference>
<reference evidence="8" key="1">
    <citation type="submission" date="2022-11" db="EMBL/GenBank/DDBJ databases">
        <title>Centuries of genome instability and evolution in soft-shell clam transmissible cancer (bioRxiv).</title>
        <authorList>
            <person name="Hart S.F.M."/>
            <person name="Yonemitsu M.A."/>
            <person name="Giersch R.M."/>
            <person name="Beal B.F."/>
            <person name="Arriagada G."/>
            <person name="Davis B.W."/>
            <person name="Ostrander E.A."/>
            <person name="Goff S.P."/>
            <person name="Metzger M.J."/>
        </authorList>
    </citation>
    <scope>NUCLEOTIDE SEQUENCE</scope>
    <source>
        <strain evidence="8">MELC-2E11</strain>
        <tissue evidence="8">Siphon/mantle</tissue>
    </source>
</reference>
<evidence type="ECO:0000256" key="1">
    <source>
        <dbReference type="ARBA" id="ARBA00009183"/>
    </source>
</evidence>
<dbReference type="Gene3D" id="3.50.50.60">
    <property type="entry name" value="FAD/NAD(P)-binding domain"/>
    <property type="match status" value="4"/>
</dbReference>
<dbReference type="Pfam" id="PF00743">
    <property type="entry name" value="FMO-like"/>
    <property type="match status" value="1"/>
</dbReference>
<evidence type="ECO:0000313" key="8">
    <source>
        <dbReference type="EMBL" id="WAR07588.1"/>
    </source>
</evidence>
<evidence type="ECO:0000256" key="7">
    <source>
        <dbReference type="RuleBase" id="RU361177"/>
    </source>
</evidence>
<evidence type="ECO:0000256" key="2">
    <source>
        <dbReference type="ARBA" id="ARBA00022630"/>
    </source>
</evidence>
<dbReference type="InterPro" id="IPR050346">
    <property type="entry name" value="FMO-like"/>
</dbReference>
<evidence type="ECO:0000256" key="4">
    <source>
        <dbReference type="ARBA" id="ARBA00022857"/>
    </source>
</evidence>
<keyword evidence="6" id="KW-0256">Endoplasmic reticulum</keyword>
<dbReference type="Proteomes" id="UP001164746">
    <property type="component" value="Chromosome 6"/>
</dbReference>
<keyword evidence="5 6" id="KW-0560">Oxidoreductase</keyword>
<dbReference type="PIRSF" id="PIRSF000332">
    <property type="entry name" value="FMO"/>
    <property type="match status" value="1"/>
</dbReference>
<keyword evidence="6" id="KW-0472">Membrane</keyword>
<keyword evidence="3 6" id="KW-0274">FAD</keyword>
<dbReference type="PRINTS" id="PR00370">
    <property type="entry name" value="FMOXYGENASE"/>
</dbReference>
<keyword evidence="4 6" id="KW-0521">NADP</keyword>
<dbReference type="SUPFAM" id="SSF51905">
    <property type="entry name" value="FAD/NAD(P)-binding domain"/>
    <property type="match status" value="1"/>
</dbReference>
<dbReference type="PANTHER" id="PTHR23023">
    <property type="entry name" value="DIMETHYLANILINE MONOOXYGENASE"/>
    <property type="match status" value="1"/>
</dbReference>
<evidence type="ECO:0000256" key="3">
    <source>
        <dbReference type="ARBA" id="ARBA00022827"/>
    </source>
</evidence>
<dbReference type="InterPro" id="IPR036188">
    <property type="entry name" value="FAD/NAD-bd_sf"/>
</dbReference>
<evidence type="ECO:0000256" key="5">
    <source>
        <dbReference type="ARBA" id="ARBA00023002"/>
    </source>
</evidence>
<comment type="subcellular location">
    <subcellularLocation>
        <location evidence="6">Endoplasmic reticulum membrane</location>
    </subcellularLocation>
</comment>
<proteinExistence type="inferred from homology"/>
<keyword evidence="2 6" id="KW-0285">Flavoprotein</keyword>
<evidence type="ECO:0000256" key="6">
    <source>
        <dbReference type="PIRNR" id="PIRNR000332"/>
    </source>
</evidence>
<evidence type="ECO:0000313" key="9">
    <source>
        <dbReference type="Proteomes" id="UP001164746"/>
    </source>
</evidence>
<organism evidence="8 9">
    <name type="scientific">Mya arenaria</name>
    <name type="common">Soft-shell clam</name>
    <dbReference type="NCBI Taxonomy" id="6604"/>
    <lineage>
        <taxon>Eukaryota</taxon>
        <taxon>Metazoa</taxon>
        <taxon>Spiralia</taxon>
        <taxon>Lophotrochozoa</taxon>
        <taxon>Mollusca</taxon>
        <taxon>Bivalvia</taxon>
        <taxon>Autobranchia</taxon>
        <taxon>Heteroconchia</taxon>
        <taxon>Euheterodonta</taxon>
        <taxon>Imparidentia</taxon>
        <taxon>Neoheterodontei</taxon>
        <taxon>Myida</taxon>
        <taxon>Myoidea</taxon>
        <taxon>Myidae</taxon>
        <taxon>Mya</taxon>
    </lineage>
</organism>
<keyword evidence="9" id="KW-1185">Reference proteome</keyword>
<comment type="cofactor">
    <cofactor evidence="6 7">
        <name>FAD</name>
        <dbReference type="ChEBI" id="CHEBI:57692"/>
    </cofactor>
</comment>
<sequence length="526" mass="58890">MVYRVAVVGAGPAGLTAVRWCLQENLVPTCFEKADAIGGLWHITDGDDDRTTVMSCTVANISKELTAMSDVPPPESLPVYLTGRRLLEYLQLYARQHDLEQYVQLNTESLSLFTRDALLLEVHFLNNEVICIEEAADHAQTGQWTVRTRRVKGKHDASAEHGYDDVEQTFDAVIVGSDLQNFQGRILHSKHYKSWAGFEGRRVLVVGAGNSAADVACDISTVAEQVYLSTRNGLWLGERRAARGRPFDMILSRFTNAAMHYFPSLLNKVIAKQLNAKFDHELYGLCPKVAPFQSTTCLSDELSYKLMTGKVKIKKCIKCFTKTGVEFVDGDVIDTVDDVIFATGYKPDFPFLSDGILGEDKTQMFLTMFPLNRKYPTLGTLKLPSQGDMHNWVEANNEQSRKWRSATLVHASQVDYVPFMDDIATRIGCKPRIAKDLSFSKVAAHCQADIISNTAERACTSYQFRLHGPDAWKGAKAAIMGQDDRTFSSFREGHNRDGGQQEPNRHWLRWLMVVGLLAAFVSKVLM</sequence>
<dbReference type="EMBL" id="CP111017">
    <property type="protein sequence ID" value="WAR07588.1"/>
    <property type="molecule type" value="Genomic_DNA"/>
</dbReference>
<dbReference type="InterPro" id="IPR020946">
    <property type="entry name" value="Flavin_mOase-like"/>
</dbReference>
<keyword evidence="6 7" id="KW-0503">Monooxygenase</keyword>
<gene>
    <name evidence="8" type="ORF">MAR_017546</name>
</gene>
<accession>A0ABY7EC58</accession>
<comment type="similarity">
    <text evidence="1 6 7">Belongs to the FMO family.</text>
</comment>
<protein>
    <recommendedName>
        <fullName evidence="7">Flavin-containing monooxygenase</fullName>
        <ecNumber evidence="7">1.-.-.-</ecNumber>
    </recommendedName>
</protein>
<dbReference type="EC" id="1.-.-.-" evidence="7"/>
<name>A0ABY7EC58_MYAAR</name>